<feature type="compositionally biased region" description="Polar residues" evidence="1">
    <location>
        <begin position="105"/>
        <end position="115"/>
    </location>
</feature>
<reference evidence="2 3" key="1">
    <citation type="journal article" date="2016" name="Mol. Biol. Evol.">
        <title>Comparative Genomics of Early-Diverging Mushroom-Forming Fungi Provides Insights into the Origins of Lignocellulose Decay Capabilities.</title>
        <authorList>
            <person name="Nagy L.G."/>
            <person name="Riley R."/>
            <person name="Tritt A."/>
            <person name="Adam C."/>
            <person name="Daum C."/>
            <person name="Floudas D."/>
            <person name="Sun H."/>
            <person name="Yadav J.S."/>
            <person name="Pangilinan J."/>
            <person name="Larsson K.H."/>
            <person name="Matsuura K."/>
            <person name="Barry K."/>
            <person name="Labutti K."/>
            <person name="Kuo R."/>
            <person name="Ohm R.A."/>
            <person name="Bhattacharya S.S."/>
            <person name="Shirouzu T."/>
            <person name="Yoshinaga Y."/>
            <person name="Martin F.M."/>
            <person name="Grigoriev I.V."/>
            <person name="Hibbett D.S."/>
        </authorList>
    </citation>
    <scope>NUCLEOTIDE SEQUENCE [LARGE SCALE GENOMIC DNA]</scope>
    <source>
        <strain evidence="2 3">93-53</strain>
    </source>
</reference>
<accession>A0A165DQX7</accession>
<evidence type="ECO:0000256" key="1">
    <source>
        <dbReference type="SAM" id="MobiDB-lite"/>
    </source>
</evidence>
<dbReference type="GeneID" id="63818691"/>
<dbReference type="AlphaFoldDB" id="A0A165DQX7"/>
<dbReference type="Proteomes" id="UP000076871">
    <property type="component" value="Unassembled WGS sequence"/>
</dbReference>
<proteinExistence type="predicted"/>
<feature type="region of interest" description="Disordered" evidence="1">
    <location>
        <begin position="103"/>
        <end position="139"/>
    </location>
</feature>
<name>A0A165DQX7_9APHY</name>
<dbReference type="RefSeq" id="XP_040763175.1">
    <property type="nucleotide sequence ID" value="XM_040901659.1"/>
</dbReference>
<sequence length="191" mass="20379">MLQPPTVALGFFCGLTWPHPQPLTHQCRFPRAREMRIDTAAPGLPSQSLRRLAWNPGASLELELVPSSFVYLWTSCMMHSAPGMKTQSPMVLHAAAPRGCDLGSGNASPKAQRSLQAPCPTSTTSASMSSLTASRGDPGRASGIRAATIFQQALCPVFDILRAIRMPNQEGSSRGKRGRRAARSSPAGSPI</sequence>
<gene>
    <name evidence="2" type="ORF">LAESUDRAFT_230902</name>
</gene>
<evidence type="ECO:0000313" key="3">
    <source>
        <dbReference type="Proteomes" id="UP000076871"/>
    </source>
</evidence>
<protein>
    <submittedName>
        <fullName evidence="2">Uncharacterized protein</fullName>
    </submittedName>
</protein>
<evidence type="ECO:0000313" key="2">
    <source>
        <dbReference type="EMBL" id="KZT05435.1"/>
    </source>
</evidence>
<feature type="compositionally biased region" description="Low complexity" evidence="1">
    <location>
        <begin position="121"/>
        <end position="134"/>
    </location>
</feature>
<dbReference type="InParanoid" id="A0A165DQX7"/>
<dbReference type="EMBL" id="KV427630">
    <property type="protein sequence ID" value="KZT05435.1"/>
    <property type="molecule type" value="Genomic_DNA"/>
</dbReference>
<keyword evidence="3" id="KW-1185">Reference proteome</keyword>
<organism evidence="2 3">
    <name type="scientific">Laetiporus sulphureus 93-53</name>
    <dbReference type="NCBI Taxonomy" id="1314785"/>
    <lineage>
        <taxon>Eukaryota</taxon>
        <taxon>Fungi</taxon>
        <taxon>Dikarya</taxon>
        <taxon>Basidiomycota</taxon>
        <taxon>Agaricomycotina</taxon>
        <taxon>Agaricomycetes</taxon>
        <taxon>Polyporales</taxon>
        <taxon>Laetiporus</taxon>
    </lineage>
</organism>
<feature type="region of interest" description="Disordered" evidence="1">
    <location>
        <begin position="167"/>
        <end position="191"/>
    </location>
</feature>